<evidence type="ECO:0000313" key="7">
    <source>
        <dbReference type="Proteomes" id="UP000526501"/>
    </source>
</evidence>
<dbReference type="InterPro" id="IPR036390">
    <property type="entry name" value="WH_DNA-bd_sf"/>
</dbReference>
<name>A0A7X1E907_9BACT</name>
<evidence type="ECO:0000313" key="6">
    <source>
        <dbReference type="EMBL" id="MBC2605317.1"/>
    </source>
</evidence>
<evidence type="ECO:0000256" key="3">
    <source>
        <dbReference type="ARBA" id="ARBA00023163"/>
    </source>
</evidence>
<dbReference type="Pfam" id="PF01614">
    <property type="entry name" value="IclR_C"/>
    <property type="match status" value="1"/>
</dbReference>
<protein>
    <submittedName>
        <fullName evidence="6">IclR family transcriptional regulator</fullName>
    </submittedName>
</protein>
<proteinExistence type="predicted"/>
<dbReference type="RefSeq" id="WP_185659200.1">
    <property type="nucleotide sequence ID" value="NZ_CAWPOO010000006.1"/>
</dbReference>
<dbReference type="Gene3D" id="3.30.450.40">
    <property type="match status" value="1"/>
</dbReference>
<dbReference type="Proteomes" id="UP000526501">
    <property type="component" value="Unassembled WGS sequence"/>
</dbReference>
<accession>A0A7X1E907</accession>
<dbReference type="PROSITE" id="PS51077">
    <property type="entry name" value="HTH_ICLR"/>
    <property type="match status" value="1"/>
</dbReference>
<dbReference type="GO" id="GO:0045892">
    <property type="term" value="P:negative regulation of DNA-templated transcription"/>
    <property type="evidence" value="ECO:0007669"/>
    <property type="project" value="TreeGrafter"/>
</dbReference>
<dbReference type="PANTHER" id="PTHR30136">
    <property type="entry name" value="HELIX-TURN-HELIX TRANSCRIPTIONAL REGULATOR, ICLR FAMILY"/>
    <property type="match status" value="1"/>
</dbReference>
<keyword evidence="7" id="KW-1185">Reference proteome</keyword>
<evidence type="ECO:0000256" key="2">
    <source>
        <dbReference type="ARBA" id="ARBA00023125"/>
    </source>
</evidence>
<reference evidence="6 7" key="1">
    <citation type="submission" date="2020-07" db="EMBL/GenBank/DDBJ databases">
        <authorList>
            <person name="Feng X."/>
        </authorList>
    </citation>
    <scope>NUCLEOTIDE SEQUENCE [LARGE SCALE GENOMIC DNA]</scope>
    <source>
        <strain evidence="6 7">JCM23202</strain>
    </source>
</reference>
<evidence type="ECO:0000256" key="1">
    <source>
        <dbReference type="ARBA" id="ARBA00023015"/>
    </source>
</evidence>
<dbReference type="Gene3D" id="1.10.10.10">
    <property type="entry name" value="Winged helix-like DNA-binding domain superfamily/Winged helix DNA-binding domain"/>
    <property type="match status" value="1"/>
</dbReference>
<dbReference type="InterPro" id="IPR050707">
    <property type="entry name" value="HTH_MetabolicPath_Reg"/>
</dbReference>
<dbReference type="GO" id="GO:0003700">
    <property type="term" value="F:DNA-binding transcription factor activity"/>
    <property type="evidence" value="ECO:0007669"/>
    <property type="project" value="TreeGrafter"/>
</dbReference>
<evidence type="ECO:0000259" key="4">
    <source>
        <dbReference type="PROSITE" id="PS51077"/>
    </source>
</evidence>
<evidence type="ECO:0000259" key="5">
    <source>
        <dbReference type="PROSITE" id="PS51078"/>
    </source>
</evidence>
<dbReference type="SUPFAM" id="SSF46785">
    <property type="entry name" value="Winged helix' DNA-binding domain"/>
    <property type="match status" value="1"/>
</dbReference>
<keyword evidence="2" id="KW-0238">DNA-binding</keyword>
<dbReference type="InterPro" id="IPR036388">
    <property type="entry name" value="WH-like_DNA-bd_sf"/>
</dbReference>
<dbReference type="InterPro" id="IPR029016">
    <property type="entry name" value="GAF-like_dom_sf"/>
</dbReference>
<dbReference type="EMBL" id="JACHVC010000006">
    <property type="protein sequence ID" value="MBC2605317.1"/>
    <property type="molecule type" value="Genomic_DNA"/>
</dbReference>
<dbReference type="GO" id="GO:0003677">
    <property type="term" value="F:DNA binding"/>
    <property type="evidence" value="ECO:0007669"/>
    <property type="project" value="UniProtKB-KW"/>
</dbReference>
<feature type="domain" description="IclR-ED" evidence="5">
    <location>
        <begin position="73"/>
        <end position="255"/>
    </location>
</feature>
<dbReference type="SUPFAM" id="SSF55781">
    <property type="entry name" value="GAF domain-like"/>
    <property type="match status" value="1"/>
</dbReference>
<dbReference type="InterPro" id="IPR005471">
    <property type="entry name" value="Tscrpt_reg_IclR_N"/>
</dbReference>
<organism evidence="6 7">
    <name type="scientific">Pelagicoccus albus</name>
    <dbReference type="NCBI Taxonomy" id="415222"/>
    <lineage>
        <taxon>Bacteria</taxon>
        <taxon>Pseudomonadati</taxon>
        <taxon>Verrucomicrobiota</taxon>
        <taxon>Opitutia</taxon>
        <taxon>Puniceicoccales</taxon>
        <taxon>Pelagicoccaceae</taxon>
        <taxon>Pelagicoccus</taxon>
    </lineage>
</organism>
<dbReference type="Pfam" id="PF09339">
    <property type="entry name" value="HTH_IclR"/>
    <property type="match status" value="1"/>
</dbReference>
<dbReference type="PROSITE" id="PS51078">
    <property type="entry name" value="ICLR_ED"/>
    <property type="match status" value="1"/>
</dbReference>
<dbReference type="InterPro" id="IPR014757">
    <property type="entry name" value="Tscrpt_reg_IclR_C"/>
</dbReference>
<comment type="caution">
    <text evidence="6">The sequence shown here is derived from an EMBL/GenBank/DDBJ whole genome shotgun (WGS) entry which is preliminary data.</text>
</comment>
<sequence>MEFISPMSEYTIPNLKNACRILQLIADSSQPLTMSHIADTLTLPRSTVFRILSTLCEEGWLFREDKSYRMGGALIGLGRKAINSSTINQLARPILKEVTKLTGETSQLAILSGPQVLIVEVEDSPHPLAAHSRPGTGADIHCSASGKVLLAFGSESERTRIVQEIKYTSHTPNTIKNREELEKELVSIQKLGYAIDEQEYHEGIRCIAVPVFDSSNMASYSIGITASTHRFTRRKIKEISQILKNAADQLKESTS</sequence>
<dbReference type="SMART" id="SM00346">
    <property type="entry name" value="HTH_ICLR"/>
    <property type="match status" value="1"/>
</dbReference>
<keyword evidence="1" id="KW-0805">Transcription regulation</keyword>
<feature type="domain" description="HTH iclR-type" evidence="4">
    <location>
        <begin position="12"/>
        <end position="72"/>
    </location>
</feature>
<gene>
    <name evidence="6" type="ORF">H5P27_04590</name>
</gene>
<keyword evidence="3" id="KW-0804">Transcription</keyword>
<dbReference type="PANTHER" id="PTHR30136:SF35">
    <property type="entry name" value="HTH-TYPE TRANSCRIPTIONAL REGULATOR RV1719"/>
    <property type="match status" value="1"/>
</dbReference>
<dbReference type="AlphaFoldDB" id="A0A7X1E907"/>